<keyword evidence="8 15" id="KW-0658">Purine biosynthesis</keyword>
<evidence type="ECO:0000256" key="10">
    <source>
        <dbReference type="ARBA" id="ARBA00022842"/>
    </source>
</evidence>
<dbReference type="HAMAP" id="MF_00138">
    <property type="entry name" value="GARS"/>
    <property type="match status" value="1"/>
</dbReference>
<evidence type="ECO:0000313" key="20">
    <source>
        <dbReference type="Proteomes" id="UP000429229"/>
    </source>
</evidence>
<comment type="pathway">
    <text evidence="3 15">Purine metabolism; IMP biosynthesis via de novo pathway; N(1)-(5-phospho-D-ribosyl)glycinamide from 5-phospho-alpha-D-ribose 1-diphosphate: step 2/2.</text>
</comment>
<evidence type="ECO:0000256" key="9">
    <source>
        <dbReference type="ARBA" id="ARBA00022840"/>
    </source>
</evidence>
<protein>
    <recommendedName>
        <fullName evidence="4 15">Phosphoribosylamine--glycine ligase</fullName>
        <ecNumber evidence="4 15">6.3.4.13</ecNumber>
    </recommendedName>
    <alternativeName>
        <fullName evidence="15">GARS</fullName>
    </alternativeName>
    <alternativeName>
        <fullName evidence="13 15">Glycinamide ribonucleotide synthetase</fullName>
    </alternativeName>
    <alternativeName>
        <fullName evidence="14 15">Phosphoribosylglycinamide synthetase</fullName>
    </alternativeName>
</protein>
<organism evidence="19 20">
    <name type="scientific">Alteriqipengyuania halimionae</name>
    <dbReference type="NCBI Taxonomy" id="1926630"/>
    <lineage>
        <taxon>Bacteria</taxon>
        <taxon>Pseudomonadati</taxon>
        <taxon>Pseudomonadota</taxon>
        <taxon>Alphaproteobacteria</taxon>
        <taxon>Sphingomonadales</taxon>
        <taxon>Erythrobacteraceae</taxon>
        <taxon>Alteriqipengyuania</taxon>
    </lineage>
</organism>
<evidence type="ECO:0000256" key="3">
    <source>
        <dbReference type="ARBA" id="ARBA00005174"/>
    </source>
</evidence>
<comment type="caution">
    <text evidence="19">The sequence shown here is derived from an EMBL/GenBank/DDBJ whole genome shotgun (WGS) entry which is preliminary data.</text>
</comment>
<dbReference type="Gene3D" id="3.90.600.10">
    <property type="entry name" value="Phosphoribosylglycinamide synthetase, C-terminal domain"/>
    <property type="match status" value="1"/>
</dbReference>
<dbReference type="InterPro" id="IPR013815">
    <property type="entry name" value="ATP_grasp_subdomain_1"/>
</dbReference>
<evidence type="ECO:0000256" key="13">
    <source>
        <dbReference type="ARBA" id="ARBA00042242"/>
    </source>
</evidence>
<gene>
    <name evidence="15 19" type="primary">purD</name>
    <name evidence="19" type="ORF">GRI68_11435</name>
</gene>
<comment type="catalytic activity">
    <reaction evidence="15">
        <text>5-phospho-beta-D-ribosylamine + glycine + ATP = N(1)-(5-phospho-beta-D-ribosyl)glycinamide + ADP + phosphate + H(+)</text>
        <dbReference type="Rhea" id="RHEA:17453"/>
        <dbReference type="ChEBI" id="CHEBI:15378"/>
        <dbReference type="ChEBI" id="CHEBI:30616"/>
        <dbReference type="ChEBI" id="CHEBI:43474"/>
        <dbReference type="ChEBI" id="CHEBI:57305"/>
        <dbReference type="ChEBI" id="CHEBI:58681"/>
        <dbReference type="ChEBI" id="CHEBI:143788"/>
        <dbReference type="ChEBI" id="CHEBI:456216"/>
        <dbReference type="EC" id="6.3.4.13"/>
    </reaction>
</comment>
<keyword evidence="10" id="KW-0460">Magnesium</keyword>
<dbReference type="SUPFAM" id="SSF56059">
    <property type="entry name" value="Glutathione synthetase ATP-binding domain-like"/>
    <property type="match status" value="1"/>
</dbReference>
<dbReference type="InterPro" id="IPR020559">
    <property type="entry name" value="PRibGlycinamide_synth_CS"/>
</dbReference>
<keyword evidence="5 15" id="KW-0436">Ligase</keyword>
<dbReference type="EC" id="6.3.4.13" evidence="4 15"/>
<keyword evidence="6" id="KW-0479">Metal-binding</keyword>
<dbReference type="SMART" id="SM01209">
    <property type="entry name" value="GARS_A"/>
    <property type="match status" value="1"/>
</dbReference>
<dbReference type="GO" id="GO:0046872">
    <property type="term" value="F:metal ion binding"/>
    <property type="evidence" value="ECO:0007669"/>
    <property type="project" value="UniProtKB-KW"/>
</dbReference>
<dbReference type="Gene3D" id="3.30.470.20">
    <property type="entry name" value="ATP-grasp fold, B domain"/>
    <property type="match status" value="1"/>
</dbReference>
<feature type="region of interest" description="Disordered" evidence="17">
    <location>
        <begin position="209"/>
        <end position="229"/>
    </location>
</feature>
<dbReference type="InterPro" id="IPR020561">
    <property type="entry name" value="PRibGlycinamid_synth_ATP-grasp"/>
</dbReference>
<dbReference type="FunFam" id="3.90.600.10:FF:000001">
    <property type="entry name" value="Trifunctional purine biosynthetic protein adenosine-3"/>
    <property type="match status" value="1"/>
</dbReference>
<evidence type="ECO:0000259" key="18">
    <source>
        <dbReference type="PROSITE" id="PS50975"/>
    </source>
</evidence>
<dbReference type="PANTHER" id="PTHR43472:SF1">
    <property type="entry name" value="PHOSPHORIBOSYLAMINE--GLYCINE LIGASE, CHLOROPLASTIC"/>
    <property type="match status" value="1"/>
</dbReference>
<dbReference type="NCBIfam" id="TIGR00877">
    <property type="entry name" value="purD"/>
    <property type="match status" value="1"/>
</dbReference>
<keyword evidence="9 16" id="KW-0067">ATP-binding</keyword>
<comment type="cofactor">
    <cofactor evidence="2">
        <name>Mg(2+)</name>
        <dbReference type="ChEBI" id="CHEBI:18420"/>
    </cofactor>
</comment>
<dbReference type="UniPathway" id="UPA00074">
    <property type="reaction ID" value="UER00125"/>
</dbReference>
<dbReference type="GO" id="GO:0004637">
    <property type="term" value="F:phosphoribosylamine-glycine ligase activity"/>
    <property type="evidence" value="ECO:0007669"/>
    <property type="project" value="UniProtKB-UniRule"/>
</dbReference>
<name>A0A6I4U459_9SPHN</name>
<dbReference type="Pfam" id="PF02844">
    <property type="entry name" value="GARS_N"/>
    <property type="match status" value="1"/>
</dbReference>
<dbReference type="PANTHER" id="PTHR43472">
    <property type="entry name" value="PHOSPHORIBOSYLAMINE--GLYCINE LIGASE"/>
    <property type="match status" value="1"/>
</dbReference>
<sequence length="428" mass="45153">MEILLLGSGGREHALAWKLMQSPRCDNLHVAPGNPGIDGDGGKTVALDSSDHAAVTAFCREHDIGLVVIGPEAPLVDGLADSLRDAGIPVFGPSAAAAMLEGSKAFTKQVCDEAGIPTAGYKHATSLDEAREALFEFDAPYVLKADGLAAGKGVVIADDRAEAENALTDMFGGQFGNAGCKVVIEEFLSGEEASFFALSDGNTVLPFGTAQDHKRVGDGDTGPNTGGMGAYSPASIIDADIQREVMERIVEPTVATMKARGTPFSGVLYAGLMLTEDGPKLIEYNVRFGDPECQVLMARLDTDLVELMLACANGTLDEYDEVKMKPSAALTVVMAAEGYPGTPEKGGIICKVDVAEQKGAKIFHAGTRRDEDGALVANGGRVLNVTAIADDVTTARNLAYEAIMSLDFKTGFCRTDIGWRELERERSD</sequence>
<feature type="domain" description="ATP-grasp" evidence="18">
    <location>
        <begin position="108"/>
        <end position="313"/>
    </location>
</feature>
<dbReference type="OrthoDB" id="9807240at2"/>
<dbReference type="PROSITE" id="PS50975">
    <property type="entry name" value="ATP_GRASP"/>
    <property type="match status" value="1"/>
</dbReference>
<evidence type="ECO:0000256" key="12">
    <source>
        <dbReference type="ARBA" id="ARBA00038345"/>
    </source>
</evidence>
<dbReference type="InterPro" id="IPR011761">
    <property type="entry name" value="ATP-grasp"/>
</dbReference>
<evidence type="ECO:0000256" key="14">
    <source>
        <dbReference type="ARBA" id="ARBA00042864"/>
    </source>
</evidence>
<dbReference type="GO" id="GO:0009113">
    <property type="term" value="P:purine nucleobase biosynthetic process"/>
    <property type="evidence" value="ECO:0007669"/>
    <property type="project" value="InterPro"/>
</dbReference>
<dbReference type="RefSeq" id="WP_160617355.1">
    <property type="nucleotide sequence ID" value="NZ_WTYR01000001.1"/>
</dbReference>
<keyword evidence="7 16" id="KW-0547">Nucleotide-binding</keyword>
<dbReference type="InterPro" id="IPR016185">
    <property type="entry name" value="PreATP-grasp_dom_sf"/>
</dbReference>
<evidence type="ECO:0000256" key="8">
    <source>
        <dbReference type="ARBA" id="ARBA00022755"/>
    </source>
</evidence>
<keyword evidence="20" id="KW-1185">Reference proteome</keyword>
<evidence type="ECO:0000256" key="17">
    <source>
        <dbReference type="SAM" id="MobiDB-lite"/>
    </source>
</evidence>
<dbReference type="GO" id="GO:0005524">
    <property type="term" value="F:ATP binding"/>
    <property type="evidence" value="ECO:0007669"/>
    <property type="project" value="UniProtKB-UniRule"/>
</dbReference>
<dbReference type="AlphaFoldDB" id="A0A6I4U459"/>
<dbReference type="Pfam" id="PF02843">
    <property type="entry name" value="GARS_C"/>
    <property type="match status" value="1"/>
</dbReference>
<dbReference type="FunFam" id="3.30.470.20:FF:000031">
    <property type="entry name" value="Phosphoribosylamine--glycine ligase"/>
    <property type="match status" value="1"/>
</dbReference>
<dbReference type="InterPro" id="IPR020562">
    <property type="entry name" value="PRibGlycinamide_synth_N"/>
</dbReference>
<dbReference type="GO" id="GO:0006189">
    <property type="term" value="P:'de novo' IMP biosynthetic process"/>
    <property type="evidence" value="ECO:0007669"/>
    <property type="project" value="UniProtKB-UniRule"/>
</dbReference>
<dbReference type="SUPFAM" id="SSF52440">
    <property type="entry name" value="PreATP-grasp domain"/>
    <property type="match status" value="1"/>
</dbReference>
<comment type="similarity">
    <text evidence="12 15">Belongs to the GARS family.</text>
</comment>
<dbReference type="Gene3D" id="3.30.1490.20">
    <property type="entry name" value="ATP-grasp fold, A domain"/>
    <property type="match status" value="1"/>
</dbReference>
<evidence type="ECO:0000256" key="2">
    <source>
        <dbReference type="ARBA" id="ARBA00001946"/>
    </source>
</evidence>
<dbReference type="InterPro" id="IPR037123">
    <property type="entry name" value="PRibGlycinamide_synth_C_sf"/>
</dbReference>
<dbReference type="Gene3D" id="3.40.50.20">
    <property type="match status" value="1"/>
</dbReference>
<dbReference type="InterPro" id="IPR000115">
    <property type="entry name" value="PRibGlycinamide_synth"/>
</dbReference>
<dbReference type="InterPro" id="IPR020560">
    <property type="entry name" value="PRibGlycinamide_synth_C-dom"/>
</dbReference>
<dbReference type="SMART" id="SM01210">
    <property type="entry name" value="GARS_C"/>
    <property type="match status" value="1"/>
</dbReference>
<dbReference type="EMBL" id="WTYR01000001">
    <property type="protein sequence ID" value="MXP10790.1"/>
    <property type="molecule type" value="Genomic_DNA"/>
</dbReference>
<keyword evidence="11" id="KW-0464">Manganese</keyword>
<evidence type="ECO:0000313" key="19">
    <source>
        <dbReference type="EMBL" id="MXP10790.1"/>
    </source>
</evidence>
<evidence type="ECO:0000256" key="5">
    <source>
        <dbReference type="ARBA" id="ARBA00022598"/>
    </source>
</evidence>
<evidence type="ECO:0000256" key="16">
    <source>
        <dbReference type="PROSITE-ProRule" id="PRU00409"/>
    </source>
</evidence>
<dbReference type="Pfam" id="PF01071">
    <property type="entry name" value="GARS_A"/>
    <property type="match status" value="1"/>
</dbReference>
<dbReference type="SUPFAM" id="SSF51246">
    <property type="entry name" value="Rudiment single hybrid motif"/>
    <property type="match status" value="1"/>
</dbReference>
<evidence type="ECO:0000256" key="15">
    <source>
        <dbReference type="HAMAP-Rule" id="MF_00138"/>
    </source>
</evidence>
<dbReference type="PROSITE" id="PS00184">
    <property type="entry name" value="GARS"/>
    <property type="match status" value="1"/>
</dbReference>
<comment type="cofactor">
    <cofactor evidence="1">
        <name>Mn(2+)</name>
        <dbReference type="ChEBI" id="CHEBI:29035"/>
    </cofactor>
</comment>
<dbReference type="Proteomes" id="UP000429229">
    <property type="component" value="Unassembled WGS sequence"/>
</dbReference>
<evidence type="ECO:0000256" key="6">
    <source>
        <dbReference type="ARBA" id="ARBA00022723"/>
    </source>
</evidence>
<accession>A0A6I4U459</accession>
<dbReference type="InterPro" id="IPR011054">
    <property type="entry name" value="Rudment_hybrid_motif"/>
</dbReference>
<dbReference type="FunFam" id="3.40.50.20:FF:000006">
    <property type="entry name" value="Phosphoribosylamine--glycine ligase, chloroplastic"/>
    <property type="match status" value="1"/>
</dbReference>
<evidence type="ECO:0000256" key="7">
    <source>
        <dbReference type="ARBA" id="ARBA00022741"/>
    </source>
</evidence>
<proteinExistence type="inferred from homology"/>
<evidence type="ECO:0000256" key="1">
    <source>
        <dbReference type="ARBA" id="ARBA00001936"/>
    </source>
</evidence>
<evidence type="ECO:0000256" key="4">
    <source>
        <dbReference type="ARBA" id="ARBA00013255"/>
    </source>
</evidence>
<reference evidence="19 20" key="1">
    <citation type="submission" date="2019-12" db="EMBL/GenBank/DDBJ databases">
        <title>Genomic-based taxomic classification of the family Erythrobacteraceae.</title>
        <authorList>
            <person name="Xu L."/>
        </authorList>
    </citation>
    <scope>NUCLEOTIDE SEQUENCE [LARGE SCALE GENOMIC DNA]</scope>
    <source>
        <strain evidence="19 20">LMG 29519</strain>
    </source>
</reference>
<evidence type="ECO:0000256" key="11">
    <source>
        <dbReference type="ARBA" id="ARBA00023211"/>
    </source>
</evidence>